<dbReference type="AlphaFoldDB" id="A0A653B0B5"/>
<keyword evidence="2" id="KW-1133">Transmembrane helix</keyword>
<evidence type="ECO:0000256" key="1">
    <source>
        <dbReference type="SAM" id="MobiDB-lite"/>
    </source>
</evidence>
<accession>A0A653B0B5</accession>
<feature type="region of interest" description="Disordered" evidence="1">
    <location>
        <begin position="93"/>
        <end position="113"/>
    </location>
</feature>
<feature type="transmembrane region" description="Helical" evidence="2">
    <location>
        <begin position="12"/>
        <end position="34"/>
    </location>
</feature>
<name>A0A653B0B5_ECTOL</name>
<evidence type="ECO:0000256" key="2">
    <source>
        <dbReference type="SAM" id="Phobius"/>
    </source>
</evidence>
<dbReference type="InterPro" id="IPR025392">
    <property type="entry name" value="DUF4124"/>
</dbReference>
<feature type="compositionally biased region" description="Polar residues" evidence="1">
    <location>
        <begin position="93"/>
        <end position="103"/>
    </location>
</feature>
<keyword evidence="2" id="KW-0472">Membrane</keyword>
<dbReference type="EMBL" id="LR130779">
    <property type="protein sequence ID" value="VDN62088.1"/>
    <property type="molecule type" value="Genomic_DNA"/>
</dbReference>
<evidence type="ECO:0000259" key="3">
    <source>
        <dbReference type="Pfam" id="PF13511"/>
    </source>
</evidence>
<gene>
    <name evidence="4" type="ORF">POT9AD_1097</name>
</gene>
<evidence type="ECO:0000313" key="4">
    <source>
        <dbReference type="EMBL" id="VDN62088.1"/>
    </source>
</evidence>
<dbReference type="Pfam" id="PF13511">
    <property type="entry name" value="DUF4124"/>
    <property type="match status" value="1"/>
</dbReference>
<protein>
    <recommendedName>
        <fullName evidence="3">DUF4124 domain-containing protein</fullName>
    </recommendedName>
</protein>
<feature type="region of interest" description="Disordered" evidence="1">
    <location>
        <begin position="160"/>
        <end position="181"/>
    </location>
</feature>
<feature type="domain" description="DUF4124" evidence="3">
    <location>
        <begin position="27"/>
        <end position="59"/>
    </location>
</feature>
<reference evidence="4" key="1">
    <citation type="submission" date="2018-11" db="EMBL/GenBank/DDBJ databases">
        <authorList>
            <consortium name="Genoscope - CEA"/>
            <person name="William W."/>
        </authorList>
    </citation>
    <scope>NUCLEOTIDE SEQUENCE [LARGE SCALE GENOMIC DNA]</scope>
    <source>
        <strain evidence="4">T9AD</strain>
    </source>
</reference>
<organism evidence="4">
    <name type="scientific">Ectopseudomonas oleovorans</name>
    <name type="common">Pseudomonas oleovorans</name>
    <dbReference type="NCBI Taxonomy" id="301"/>
    <lineage>
        <taxon>Bacteria</taxon>
        <taxon>Pseudomonadati</taxon>
        <taxon>Pseudomonadota</taxon>
        <taxon>Gammaproteobacteria</taxon>
        <taxon>Pseudomonadales</taxon>
        <taxon>Pseudomonadaceae</taxon>
        <taxon>Ectopseudomonas</taxon>
    </lineage>
</organism>
<proteinExistence type="predicted"/>
<sequence length="181" mass="19050">MTDGQAGGSVGLLHGGGVVKIYIFIVAVMFASVANAQIFKCVGPDGAIAFSQVPCPPGGGESQYLGEVQRTVEPESSASVIERNLRAAEIMRGNNSQSGTGTKVTVVKDSSKSPTIGEIVRERMEQKRIRAENGIPEPEPSRKRVVTNCLTNGAYTNCFGSDGSRSTTIQNGNTSTTIGRQ</sequence>
<keyword evidence="2" id="KW-0812">Transmembrane</keyword>